<accession>A0A699XNF8</accession>
<name>A0A699XNF8_TANCI</name>
<reference evidence="1" key="1">
    <citation type="journal article" date="2019" name="Sci. Rep.">
        <title>Draft genome of Tanacetum cinerariifolium, the natural source of mosquito coil.</title>
        <authorList>
            <person name="Yamashiro T."/>
            <person name="Shiraishi A."/>
            <person name="Satake H."/>
            <person name="Nakayama K."/>
        </authorList>
    </citation>
    <scope>NUCLEOTIDE SEQUENCE</scope>
</reference>
<evidence type="ECO:0000313" key="1">
    <source>
        <dbReference type="EMBL" id="GFD59356.1"/>
    </source>
</evidence>
<dbReference type="PROSITE" id="PS51257">
    <property type="entry name" value="PROKAR_LIPOPROTEIN"/>
    <property type="match status" value="1"/>
</dbReference>
<organism evidence="1">
    <name type="scientific">Tanacetum cinerariifolium</name>
    <name type="common">Dalmatian daisy</name>
    <name type="synonym">Chrysanthemum cinerariifolium</name>
    <dbReference type="NCBI Taxonomy" id="118510"/>
    <lineage>
        <taxon>Eukaryota</taxon>
        <taxon>Viridiplantae</taxon>
        <taxon>Streptophyta</taxon>
        <taxon>Embryophyta</taxon>
        <taxon>Tracheophyta</taxon>
        <taxon>Spermatophyta</taxon>
        <taxon>Magnoliopsida</taxon>
        <taxon>eudicotyledons</taxon>
        <taxon>Gunneridae</taxon>
        <taxon>Pentapetalae</taxon>
        <taxon>asterids</taxon>
        <taxon>campanulids</taxon>
        <taxon>Asterales</taxon>
        <taxon>Asteraceae</taxon>
        <taxon>Asteroideae</taxon>
        <taxon>Anthemideae</taxon>
        <taxon>Anthemidinae</taxon>
        <taxon>Tanacetum</taxon>
    </lineage>
</organism>
<gene>
    <name evidence="1" type="ORF">Tci_931325</name>
</gene>
<feature type="non-terminal residue" evidence="1">
    <location>
        <position position="55"/>
    </location>
</feature>
<proteinExistence type="predicted"/>
<sequence>MATKANTGPPVVDMNIPAAAISNAAATQACWCFHLADSAAKPYMQTMAMNQGIEL</sequence>
<comment type="caution">
    <text evidence="1">The sequence shown here is derived from an EMBL/GenBank/DDBJ whole genome shotgun (WGS) entry which is preliminary data.</text>
</comment>
<protein>
    <submittedName>
        <fullName evidence="1">Uncharacterized protein</fullName>
    </submittedName>
</protein>
<dbReference type="EMBL" id="BKCJ011863899">
    <property type="protein sequence ID" value="GFD59356.1"/>
    <property type="molecule type" value="Genomic_DNA"/>
</dbReference>
<dbReference type="AlphaFoldDB" id="A0A699XNF8"/>